<dbReference type="InterPro" id="IPR036291">
    <property type="entry name" value="NAD(P)-bd_dom_sf"/>
</dbReference>
<dbReference type="InterPro" id="IPR041121">
    <property type="entry name" value="SDH_C"/>
</dbReference>
<dbReference type="EMBL" id="CP045121">
    <property type="protein sequence ID" value="QIN78553.1"/>
    <property type="molecule type" value="Genomic_DNA"/>
</dbReference>
<dbReference type="SUPFAM" id="SSF53223">
    <property type="entry name" value="Aminoacid dehydrogenase-like, N-terminal domain"/>
    <property type="match status" value="1"/>
</dbReference>
<dbReference type="KEGG" id="rmar:GBA65_08485"/>
<dbReference type="Proteomes" id="UP000502706">
    <property type="component" value="Chromosome"/>
</dbReference>
<evidence type="ECO:0000256" key="2">
    <source>
        <dbReference type="ARBA" id="ARBA00012962"/>
    </source>
</evidence>
<feature type="binding site" evidence="8">
    <location>
        <begin position="130"/>
        <end position="134"/>
    </location>
    <ligand>
        <name>NADP(+)</name>
        <dbReference type="ChEBI" id="CHEBI:58349"/>
    </ligand>
</feature>
<dbReference type="GO" id="GO:0050661">
    <property type="term" value="F:NADP binding"/>
    <property type="evidence" value="ECO:0007669"/>
    <property type="project" value="InterPro"/>
</dbReference>
<comment type="similarity">
    <text evidence="8">Belongs to the shikimate dehydrogenase family.</text>
</comment>
<dbReference type="InterPro" id="IPR022893">
    <property type="entry name" value="Shikimate_DH_fam"/>
</dbReference>
<evidence type="ECO:0000313" key="13">
    <source>
        <dbReference type="Proteomes" id="UP000502706"/>
    </source>
</evidence>
<evidence type="ECO:0000256" key="8">
    <source>
        <dbReference type="HAMAP-Rule" id="MF_00222"/>
    </source>
</evidence>
<evidence type="ECO:0000256" key="4">
    <source>
        <dbReference type="ARBA" id="ARBA00022857"/>
    </source>
</evidence>
<dbReference type="CDD" id="cd01065">
    <property type="entry name" value="NAD_bind_Shikimate_DH"/>
    <property type="match status" value="1"/>
</dbReference>
<feature type="binding site" evidence="8">
    <location>
        <position position="247"/>
    </location>
    <ligand>
        <name>NADP(+)</name>
        <dbReference type="ChEBI" id="CHEBI:58349"/>
    </ligand>
</feature>
<gene>
    <name evidence="8" type="primary">aroE</name>
    <name evidence="12" type="ORF">GBA65_08485</name>
</gene>
<dbReference type="RefSeq" id="WP_166396234.1">
    <property type="nucleotide sequence ID" value="NZ_CP045121.1"/>
</dbReference>
<dbReference type="GO" id="GO:0009423">
    <property type="term" value="P:chorismate biosynthetic process"/>
    <property type="evidence" value="ECO:0007669"/>
    <property type="project" value="UniProtKB-UniRule"/>
</dbReference>
<feature type="binding site" evidence="8">
    <location>
        <begin position="19"/>
        <end position="21"/>
    </location>
    <ligand>
        <name>shikimate</name>
        <dbReference type="ChEBI" id="CHEBI:36208"/>
    </ligand>
</feature>
<keyword evidence="13" id="KW-1185">Reference proteome</keyword>
<protein>
    <recommendedName>
        <fullName evidence="2 8">Shikimate dehydrogenase (NADP(+))</fullName>
        <shortName evidence="8">SDH</shortName>
        <ecNumber evidence="2 8">1.1.1.25</ecNumber>
    </recommendedName>
</protein>
<feature type="domain" description="Quinate/shikimate 5-dehydrogenase/glutamyl-tRNA reductase" evidence="9">
    <location>
        <begin position="120"/>
        <end position="197"/>
    </location>
</feature>
<dbReference type="Gene3D" id="3.40.50.10860">
    <property type="entry name" value="Leucine Dehydrogenase, chain A, domain 1"/>
    <property type="match status" value="1"/>
</dbReference>
<dbReference type="NCBIfam" id="TIGR00507">
    <property type="entry name" value="aroE"/>
    <property type="match status" value="1"/>
</dbReference>
<comment type="caution">
    <text evidence="8">Lacks conserved residue(s) required for the propagation of feature annotation.</text>
</comment>
<comment type="subunit">
    <text evidence="8">Homodimer.</text>
</comment>
<feature type="binding site" evidence="8">
    <location>
        <position position="106"/>
    </location>
    <ligand>
        <name>shikimate</name>
        <dbReference type="ChEBI" id="CHEBI:36208"/>
    </ligand>
</feature>
<feature type="domain" description="Shikimate dehydrogenase substrate binding N-terminal" evidence="10">
    <location>
        <begin position="11"/>
        <end position="93"/>
    </location>
</feature>
<feature type="binding site" evidence="8">
    <location>
        <position position="254"/>
    </location>
    <ligand>
        <name>shikimate</name>
        <dbReference type="ChEBI" id="CHEBI:36208"/>
    </ligand>
</feature>
<feature type="binding site" evidence="8">
    <location>
        <position position="82"/>
    </location>
    <ligand>
        <name>NADP(+)</name>
        <dbReference type="ChEBI" id="CHEBI:58349"/>
    </ligand>
</feature>
<dbReference type="GO" id="GO:0008652">
    <property type="term" value="P:amino acid biosynthetic process"/>
    <property type="evidence" value="ECO:0007669"/>
    <property type="project" value="UniProtKB-KW"/>
</dbReference>
<keyword evidence="4 8" id="KW-0521">NADP</keyword>
<reference evidence="12 13" key="1">
    <citation type="submission" date="2019-10" db="EMBL/GenBank/DDBJ databases">
        <title>Rubrobacter sp nov SCSIO 52915 isolated from a deep-sea sediment in the South China Sea.</title>
        <authorList>
            <person name="Chen R.W."/>
        </authorList>
    </citation>
    <scope>NUCLEOTIDE SEQUENCE [LARGE SCALE GENOMIC DNA]</scope>
    <source>
        <strain evidence="12 13">SCSIO 52915</strain>
    </source>
</reference>
<feature type="binding site" evidence="8">
    <location>
        <position position="66"/>
    </location>
    <ligand>
        <name>shikimate</name>
        <dbReference type="ChEBI" id="CHEBI:36208"/>
    </ligand>
</feature>
<dbReference type="InterPro" id="IPR013708">
    <property type="entry name" value="Shikimate_DH-bd_N"/>
</dbReference>
<evidence type="ECO:0000259" key="11">
    <source>
        <dbReference type="Pfam" id="PF18317"/>
    </source>
</evidence>
<dbReference type="Pfam" id="PF18317">
    <property type="entry name" value="SDH_C"/>
    <property type="match status" value="1"/>
</dbReference>
<dbReference type="UniPathway" id="UPA00053">
    <property type="reaction ID" value="UER00087"/>
</dbReference>
<feature type="binding site" evidence="8">
    <location>
        <position position="91"/>
    </location>
    <ligand>
        <name>shikimate</name>
        <dbReference type="ChEBI" id="CHEBI:36208"/>
    </ligand>
</feature>
<dbReference type="GO" id="GO:0019632">
    <property type="term" value="P:shikimate metabolic process"/>
    <property type="evidence" value="ECO:0007669"/>
    <property type="project" value="InterPro"/>
</dbReference>
<dbReference type="SUPFAM" id="SSF51735">
    <property type="entry name" value="NAD(P)-binding Rossmann-fold domains"/>
    <property type="match status" value="1"/>
</dbReference>
<comment type="function">
    <text evidence="8">Involved in the biosynthesis of the chorismate, which leads to the biosynthesis of aromatic amino acids. Catalyzes the reversible NADPH linked reduction of 3-dehydroshikimate (DHSA) to yield shikimate (SA).</text>
</comment>
<evidence type="ECO:0000313" key="12">
    <source>
        <dbReference type="EMBL" id="QIN78553.1"/>
    </source>
</evidence>
<dbReference type="InterPro" id="IPR046346">
    <property type="entry name" value="Aminoacid_DH-like_N_sf"/>
</dbReference>
<dbReference type="InterPro" id="IPR011342">
    <property type="entry name" value="Shikimate_DH"/>
</dbReference>
<evidence type="ECO:0000256" key="6">
    <source>
        <dbReference type="ARBA" id="ARBA00023141"/>
    </source>
</evidence>
<dbReference type="Pfam" id="PF08501">
    <property type="entry name" value="Shikimate_dh_N"/>
    <property type="match status" value="1"/>
</dbReference>
<dbReference type="PANTHER" id="PTHR21089">
    <property type="entry name" value="SHIKIMATE DEHYDROGENASE"/>
    <property type="match status" value="1"/>
</dbReference>
<evidence type="ECO:0000256" key="3">
    <source>
        <dbReference type="ARBA" id="ARBA00022605"/>
    </source>
</evidence>
<dbReference type="GO" id="GO:0009073">
    <property type="term" value="P:aromatic amino acid family biosynthetic process"/>
    <property type="evidence" value="ECO:0007669"/>
    <property type="project" value="UniProtKB-KW"/>
</dbReference>
<feature type="binding site" evidence="8">
    <location>
        <position position="223"/>
    </location>
    <ligand>
        <name>NADP(+)</name>
        <dbReference type="ChEBI" id="CHEBI:58349"/>
    </ligand>
</feature>
<proteinExistence type="inferred from homology"/>
<dbReference type="AlphaFoldDB" id="A0A6G8PWI8"/>
<dbReference type="PANTHER" id="PTHR21089:SF1">
    <property type="entry name" value="BIFUNCTIONAL 3-DEHYDROQUINATE DEHYDRATASE_SHIKIMATE DEHYDROGENASE, CHLOROPLASTIC"/>
    <property type="match status" value="1"/>
</dbReference>
<dbReference type="EC" id="1.1.1.25" evidence="2 8"/>
<feature type="domain" description="SDH C-terminal" evidence="11">
    <location>
        <begin position="247"/>
        <end position="276"/>
    </location>
</feature>
<dbReference type="InterPro" id="IPR006151">
    <property type="entry name" value="Shikm_DH/Glu-tRNA_Rdtase"/>
</dbReference>
<comment type="pathway">
    <text evidence="1 8">Metabolic intermediate biosynthesis; chorismate biosynthesis; chorismate from D-erythrose 4-phosphate and phosphoenolpyruvate: step 4/7.</text>
</comment>
<dbReference type="GO" id="GO:0004764">
    <property type="term" value="F:shikimate 3-dehydrogenase (NADP+) activity"/>
    <property type="evidence" value="ECO:0007669"/>
    <property type="project" value="UniProtKB-UniRule"/>
</dbReference>
<keyword evidence="3 8" id="KW-0028">Amino-acid biosynthesis</keyword>
<feature type="binding site" evidence="8">
    <location>
        <position position="225"/>
    </location>
    <ligand>
        <name>shikimate</name>
        <dbReference type="ChEBI" id="CHEBI:36208"/>
    </ligand>
</feature>
<evidence type="ECO:0000256" key="7">
    <source>
        <dbReference type="ARBA" id="ARBA00049442"/>
    </source>
</evidence>
<dbReference type="NCBIfam" id="NF001319">
    <property type="entry name" value="PRK00258.3-3"/>
    <property type="match status" value="1"/>
</dbReference>
<dbReference type="Pfam" id="PF01488">
    <property type="entry name" value="Shikimate_DH"/>
    <property type="match status" value="1"/>
</dbReference>
<keyword evidence="5 8" id="KW-0560">Oxidoreductase</keyword>
<organism evidence="12 13">
    <name type="scientific">Rubrobacter marinus</name>
    <dbReference type="NCBI Taxonomy" id="2653852"/>
    <lineage>
        <taxon>Bacteria</taxon>
        <taxon>Bacillati</taxon>
        <taxon>Actinomycetota</taxon>
        <taxon>Rubrobacteria</taxon>
        <taxon>Rubrobacterales</taxon>
        <taxon>Rubrobacteraceae</taxon>
        <taxon>Rubrobacter</taxon>
    </lineage>
</organism>
<evidence type="ECO:0000259" key="10">
    <source>
        <dbReference type="Pfam" id="PF08501"/>
    </source>
</evidence>
<name>A0A6G8PWI8_9ACTN</name>
<accession>A0A6G8PWI8</accession>
<keyword evidence="6 8" id="KW-0057">Aromatic amino acid biosynthesis</keyword>
<dbReference type="Gene3D" id="3.40.50.720">
    <property type="entry name" value="NAD(P)-binding Rossmann-like Domain"/>
    <property type="match status" value="1"/>
</dbReference>
<sequence length="277" mass="28458">MISGRTGVLALIGQPVGHSLSPRMHNASFAAEGLDFVYVCLDVDPADLPAAVRGAAALGLRGFNVTMPHKRAMVSLVDELDEGARVSGAVNTVVIEGSTLRGYNTDGGGMVEACREAGIGLSGRRVLLLGAGGAAASVAVALGGEGIGELRLYNRNVENAEALAQKLSAAGLETVGVYGAGALDEAAGDADVIVNATPLGMKDGDALPVPEELLEAGKAVCDAVYRPGGETLLVRRARERGARVVAGERMLLYQGVLAQRLWTGREPNVEAMSEALS</sequence>
<evidence type="ECO:0000256" key="1">
    <source>
        <dbReference type="ARBA" id="ARBA00004871"/>
    </source>
</evidence>
<dbReference type="HAMAP" id="MF_00222">
    <property type="entry name" value="Shikimate_DH_AroE"/>
    <property type="match status" value="1"/>
</dbReference>
<evidence type="ECO:0000259" key="9">
    <source>
        <dbReference type="Pfam" id="PF01488"/>
    </source>
</evidence>
<comment type="catalytic activity">
    <reaction evidence="7 8">
        <text>shikimate + NADP(+) = 3-dehydroshikimate + NADPH + H(+)</text>
        <dbReference type="Rhea" id="RHEA:17737"/>
        <dbReference type="ChEBI" id="CHEBI:15378"/>
        <dbReference type="ChEBI" id="CHEBI:16630"/>
        <dbReference type="ChEBI" id="CHEBI:36208"/>
        <dbReference type="ChEBI" id="CHEBI:57783"/>
        <dbReference type="ChEBI" id="CHEBI:58349"/>
        <dbReference type="EC" id="1.1.1.25"/>
    </reaction>
</comment>
<feature type="active site" description="Proton acceptor" evidence="8">
    <location>
        <position position="70"/>
    </location>
</feature>
<evidence type="ECO:0000256" key="5">
    <source>
        <dbReference type="ARBA" id="ARBA00023002"/>
    </source>
</evidence>